<dbReference type="InterPro" id="IPR002013">
    <property type="entry name" value="SAC_dom"/>
</dbReference>
<comment type="caution">
    <text evidence="4">The sequence shown here is derived from an EMBL/GenBank/DDBJ whole genome shotgun (WGS) entry which is preliminary data.</text>
</comment>
<dbReference type="Pfam" id="PF02383">
    <property type="entry name" value="Syja_N"/>
    <property type="match status" value="1"/>
</dbReference>
<dbReference type="PROSITE" id="PS50020">
    <property type="entry name" value="WW_DOMAIN_2"/>
    <property type="match status" value="1"/>
</dbReference>
<reference evidence="4" key="1">
    <citation type="submission" date="2020-10" db="EMBL/GenBank/DDBJ databases">
        <title>Unveiling of a novel bifunctional photoreceptor, Dualchrome1, isolated from a cosmopolitan green alga.</title>
        <authorList>
            <person name="Suzuki S."/>
            <person name="Kawachi M."/>
        </authorList>
    </citation>
    <scope>NUCLEOTIDE SEQUENCE</scope>
    <source>
        <strain evidence="4">NIES 2893</strain>
    </source>
</reference>
<dbReference type="SUPFAM" id="SSF51045">
    <property type="entry name" value="WW domain"/>
    <property type="match status" value="1"/>
</dbReference>
<dbReference type="PANTHER" id="PTHR46817:SF1">
    <property type="entry name" value="SAC DOMAIN-CONTAINING PROTEIN"/>
    <property type="match status" value="1"/>
</dbReference>
<evidence type="ECO:0000259" key="3">
    <source>
        <dbReference type="PROSITE" id="PS50275"/>
    </source>
</evidence>
<feature type="region of interest" description="Disordered" evidence="1">
    <location>
        <begin position="1035"/>
        <end position="1064"/>
    </location>
</feature>
<feature type="domain" description="SAC" evidence="3">
    <location>
        <begin position="245"/>
        <end position="604"/>
    </location>
</feature>
<evidence type="ECO:0000313" key="5">
    <source>
        <dbReference type="Proteomes" id="UP000660262"/>
    </source>
</evidence>
<dbReference type="SMART" id="SM00456">
    <property type="entry name" value="WW"/>
    <property type="match status" value="1"/>
</dbReference>
<feature type="compositionally biased region" description="Low complexity" evidence="1">
    <location>
        <begin position="609"/>
        <end position="623"/>
    </location>
</feature>
<dbReference type="PANTHER" id="PTHR46817">
    <property type="entry name" value="PHOSPHOINOSITIDE PHOSPHATASE SAC9-RELATED"/>
    <property type="match status" value="1"/>
</dbReference>
<organism evidence="4 5">
    <name type="scientific">Pycnococcus provasolii</name>
    <dbReference type="NCBI Taxonomy" id="41880"/>
    <lineage>
        <taxon>Eukaryota</taxon>
        <taxon>Viridiplantae</taxon>
        <taxon>Chlorophyta</taxon>
        <taxon>Pseudoscourfieldiophyceae</taxon>
        <taxon>Pseudoscourfieldiales</taxon>
        <taxon>Pycnococcaceae</taxon>
        <taxon>Pycnococcus</taxon>
    </lineage>
</organism>
<dbReference type="InterPro" id="IPR001202">
    <property type="entry name" value="WW_dom"/>
</dbReference>
<dbReference type="GO" id="GO:0016791">
    <property type="term" value="F:phosphatase activity"/>
    <property type="evidence" value="ECO:0007669"/>
    <property type="project" value="InterPro"/>
</dbReference>
<dbReference type="CDD" id="cd00201">
    <property type="entry name" value="WW"/>
    <property type="match status" value="1"/>
</dbReference>
<feature type="region of interest" description="Disordered" evidence="1">
    <location>
        <begin position="1152"/>
        <end position="1181"/>
    </location>
</feature>
<feature type="domain" description="WW" evidence="2">
    <location>
        <begin position="626"/>
        <end position="660"/>
    </location>
</feature>
<proteinExistence type="predicted"/>
<evidence type="ECO:0000313" key="4">
    <source>
        <dbReference type="EMBL" id="GHP06758.1"/>
    </source>
</evidence>
<sequence>MGAGSVLLLEVSWPSPSSSSPGSFGAATYLIVSRAHQPFTFVLSLDTCTALFRPFPASSSSASSSSSSPHAAHRHFRDADAAIKAIMKTHGPQARLNRQPIKAHALLGAACFAGDADVDAINNNNSSSSSSSAGGMSDASITDANNTPTLVTCNVLLATKVRHVATLPGDHRIYATEETTWVRFPVRAYGAMPGGGAAPPPPPPGAAPGAVAELAPAVAAARREREAWRTVSELPFGASNNTPHYYCETWDLTRPYGVASERAAAARKTTPNTGNDFTPEFVWNMHIASTAVASGVGADYHPCPALLQGCVEQRTLGVAPSAESDDGAFRPYLHVLLLNRRSCFHPGTRYLARGMNERNAPGNEVECELLMWRERAEHVNDTTMSYAWASHVWRRGSVPVWWGADIKNPAAEAALRVDDDYARGTDKYFSRVSRRFARLALPGASNPPDDDAPLVSCVNMLRCVPGKPELKLTEAFQVASRPCTGVVVRNFDWHEYTKRLGEKTTVEALWASVRDDAQKIGFSSGKSEFSCVELVDGDSASSGGGGGGRSSGRALWANLTRNEVTTRQSGTFRFNCADSLDRTNAGSFYVAVQYLVELAKTVGVSSVSASSSSAVGNNAPPSATKAVLPPGFERRIDSVTGRPFYIDHNTKTTSWEPPAPPPPPTPPPAPPSTQDEPYSWFDLSFDAFRQRIDASLLSSLVSLFLKSGDVHAMFYTASKAMHTMAIRMVDKGSGSGTVGVAATGIATPPAASAFGGAVDMSSSLLLGSSTPAPSSKLSSSAFVGTPPSTQHMAPAAGSPPSTPLGGRRAFSVDALTSDLGATVISDKSHFLPDTAAPAPAVMSSPSLANSNVSISLQRRYLNLTVDGKRHRAMRSFLGLDGELYNRRAQLMPRLSLLVRAPPSPLPTEAAKDGDGDDNWKEADCTSPPFANDVRGGLATCHVRVSPQTAAGGVVVEVKFTLPCPCHVRAIRIGPSIVGAMDTMVGGAAATSMARVVGVQARRDGCAQFEPLVGAPYTSELNTGTATVHVYPGAFWSTGSADGPPPPPQPPQQQQHPASNGASSAPAFPNVGIAIGALPSPTQGVLHPMLAGAAYRRGATGVSISCSLATQMIVRLMIPHQSPGPTTLPTLELHGDVSMAPELDPSKLSTALCGPSDEDEPRFALSPDANSKDARSAAAPLTTDAAEEELSALMLDALRRGNGSLDRHHMLHLECARIRLGVSLQRRDALWIEAFANNVVANGGGGGGGEQASSTPVPPSDIYLGARLEASAAARARSCIGREHGRAYNL</sequence>
<dbReference type="EMBL" id="BNJQ01000014">
    <property type="protein sequence ID" value="GHP06758.1"/>
    <property type="molecule type" value="Genomic_DNA"/>
</dbReference>
<feature type="compositionally biased region" description="Pro residues" evidence="1">
    <location>
        <begin position="657"/>
        <end position="671"/>
    </location>
</feature>
<accession>A0A830HIS2</accession>
<dbReference type="Proteomes" id="UP000660262">
    <property type="component" value="Unassembled WGS sequence"/>
</dbReference>
<evidence type="ECO:0000259" key="2">
    <source>
        <dbReference type="PROSITE" id="PS50020"/>
    </source>
</evidence>
<dbReference type="PROSITE" id="PS50275">
    <property type="entry name" value="SAC"/>
    <property type="match status" value="1"/>
</dbReference>
<dbReference type="Gene3D" id="2.20.70.10">
    <property type="match status" value="1"/>
</dbReference>
<gene>
    <name evidence="4" type="ORF">PPROV_000550200</name>
</gene>
<feature type="region of interest" description="Disordered" evidence="1">
    <location>
        <begin position="647"/>
        <end position="676"/>
    </location>
</feature>
<protein>
    <recommendedName>
        <fullName evidence="6">WW domain-containing protein</fullName>
    </recommendedName>
</protein>
<name>A0A830HIS2_9CHLO</name>
<dbReference type="InterPro" id="IPR036020">
    <property type="entry name" value="WW_dom_sf"/>
</dbReference>
<evidence type="ECO:0008006" key="6">
    <source>
        <dbReference type="Google" id="ProtNLM"/>
    </source>
</evidence>
<feature type="region of interest" description="Disordered" evidence="1">
    <location>
        <begin position="609"/>
        <end position="628"/>
    </location>
</feature>
<dbReference type="Pfam" id="PF00397">
    <property type="entry name" value="WW"/>
    <property type="match status" value="1"/>
</dbReference>
<evidence type="ECO:0000256" key="1">
    <source>
        <dbReference type="SAM" id="MobiDB-lite"/>
    </source>
</evidence>
<feature type="region of interest" description="Disordered" evidence="1">
    <location>
        <begin position="773"/>
        <end position="803"/>
    </location>
</feature>
<keyword evidence="5" id="KW-1185">Reference proteome</keyword>
<dbReference type="OrthoDB" id="405996at2759"/>